<dbReference type="AlphaFoldDB" id="A0A225WUZ3"/>
<name>A0A225WUZ3_9STRA</name>
<proteinExistence type="predicted"/>
<evidence type="ECO:0000313" key="2">
    <source>
        <dbReference type="EMBL" id="OWZ21431.1"/>
    </source>
</evidence>
<accession>A0A225WUZ3</accession>
<keyword evidence="3" id="KW-1185">Reference proteome</keyword>
<feature type="compositionally biased region" description="Polar residues" evidence="1">
    <location>
        <begin position="47"/>
        <end position="60"/>
    </location>
</feature>
<comment type="caution">
    <text evidence="2">The sequence shown here is derived from an EMBL/GenBank/DDBJ whole genome shotgun (WGS) entry which is preliminary data.</text>
</comment>
<protein>
    <submittedName>
        <fullName evidence="2">Uncharacterized protein</fullName>
    </submittedName>
</protein>
<feature type="region of interest" description="Disordered" evidence="1">
    <location>
        <begin position="31"/>
        <end position="60"/>
    </location>
</feature>
<evidence type="ECO:0000313" key="3">
    <source>
        <dbReference type="Proteomes" id="UP000198211"/>
    </source>
</evidence>
<evidence type="ECO:0000256" key="1">
    <source>
        <dbReference type="SAM" id="MobiDB-lite"/>
    </source>
</evidence>
<dbReference type="Proteomes" id="UP000198211">
    <property type="component" value="Unassembled WGS sequence"/>
</dbReference>
<dbReference type="EMBL" id="NBNE01000226">
    <property type="protein sequence ID" value="OWZ21431.1"/>
    <property type="molecule type" value="Genomic_DNA"/>
</dbReference>
<gene>
    <name evidence="2" type="ORF">PHMEG_0004030</name>
</gene>
<sequence>MGDKLANQAMASQRSIQVRIEGTTQLQQWTAVPQHQHGDVNHWADTKGTTMRDSISWTTP</sequence>
<organism evidence="2 3">
    <name type="scientific">Phytophthora megakarya</name>
    <dbReference type="NCBI Taxonomy" id="4795"/>
    <lineage>
        <taxon>Eukaryota</taxon>
        <taxon>Sar</taxon>
        <taxon>Stramenopiles</taxon>
        <taxon>Oomycota</taxon>
        <taxon>Peronosporomycetes</taxon>
        <taxon>Peronosporales</taxon>
        <taxon>Peronosporaceae</taxon>
        <taxon>Phytophthora</taxon>
    </lineage>
</organism>
<feature type="compositionally biased region" description="Basic and acidic residues" evidence="1">
    <location>
        <begin position="36"/>
        <end position="45"/>
    </location>
</feature>
<reference evidence="3" key="1">
    <citation type="submission" date="2017-03" db="EMBL/GenBank/DDBJ databases">
        <title>Phytopthora megakarya and P. palmivora, two closely related causual agents of cacao black pod achieved similar genome size and gene model numbers by different mechanisms.</title>
        <authorList>
            <person name="Ali S."/>
            <person name="Shao J."/>
            <person name="Larry D.J."/>
            <person name="Kronmiller B."/>
            <person name="Shen D."/>
            <person name="Strem M.D."/>
            <person name="Melnick R.L."/>
            <person name="Guiltinan M.J."/>
            <person name="Tyler B.M."/>
            <person name="Meinhardt L.W."/>
            <person name="Bailey B.A."/>
        </authorList>
    </citation>
    <scope>NUCLEOTIDE SEQUENCE [LARGE SCALE GENOMIC DNA]</scope>
    <source>
        <strain evidence="3">zdho120</strain>
    </source>
</reference>